<keyword evidence="7" id="KW-1185">Reference proteome</keyword>
<dbReference type="InterPro" id="IPR005119">
    <property type="entry name" value="LysR_subst-bd"/>
</dbReference>
<dbReference type="InterPro" id="IPR036388">
    <property type="entry name" value="WH-like_DNA-bd_sf"/>
</dbReference>
<dbReference type="Pfam" id="PF03466">
    <property type="entry name" value="LysR_substrate"/>
    <property type="match status" value="1"/>
</dbReference>
<comment type="caution">
    <text evidence="6">The sequence shown here is derived from an EMBL/GenBank/DDBJ whole genome shotgun (WGS) entry which is preliminary data.</text>
</comment>
<evidence type="ECO:0000313" key="7">
    <source>
        <dbReference type="Proteomes" id="UP001465153"/>
    </source>
</evidence>
<dbReference type="InterPro" id="IPR000847">
    <property type="entry name" value="LysR_HTH_N"/>
</dbReference>
<evidence type="ECO:0000256" key="3">
    <source>
        <dbReference type="ARBA" id="ARBA00023125"/>
    </source>
</evidence>
<evidence type="ECO:0000256" key="4">
    <source>
        <dbReference type="ARBA" id="ARBA00023163"/>
    </source>
</evidence>
<dbReference type="Gene3D" id="3.40.190.290">
    <property type="match status" value="1"/>
</dbReference>
<reference evidence="6 7" key="1">
    <citation type="submission" date="2024-04" db="EMBL/GenBank/DDBJ databases">
        <title>Draft genome sequence of Sessilibacter corallicola NBRC 116591.</title>
        <authorList>
            <person name="Miyakawa T."/>
            <person name="Kusuya Y."/>
            <person name="Miura T."/>
        </authorList>
    </citation>
    <scope>NUCLEOTIDE SEQUENCE [LARGE SCALE GENOMIC DNA]</scope>
    <source>
        <strain evidence="6 7">KU-00831-HH</strain>
    </source>
</reference>
<keyword evidence="4" id="KW-0804">Transcription</keyword>
<dbReference type="CDD" id="cd08422">
    <property type="entry name" value="PBP2_CrgA_like"/>
    <property type="match status" value="1"/>
</dbReference>
<dbReference type="Gene3D" id="1.10.10.10">
    <property type="entry name" value="Winged helix-like DNA-binding domain superfamily/Winged helix DNA-binding domain"/>
    <property type="match status" value="1"/>
</dbReference>
<sequence>MSNLDDMLLFVQVVKQKSFRAVADQEGIASSVVSKHISRLEKRLGVQLLTRTTRKLNLTEAGEEFYDHCLQVENGIKLAELAVSEHTKEPKGKLKISAPIVSGHYFLPRVISEYLKQYPQMQVEMVIEDSFQDLVSAGFDLAIRTGTLLDSSLRAKLLVMSHWNVYASPNYLKEFGRPDSIFDLEKHNCLQFSYQETGANEWPVTVDGKADSIRITGSFQADSLVTLREAACMGIGLAFMPVYLANNQVKSGELEPVLQDYIYREVGIYVVYPNIRYVPKKISAFIGILTELYAEYSYSFQHNLQKSDD</sequence>
<dbReference type="SUPFAM" id="SSF53850">
    <property type="entry name" value="Periplasmic binding protein-like II"/>
    <property type="match status" value="1"/>
</dbReference>
<evidence type="ECO:0000256" key="1">
    <source>
        <dbReference type="ARBA" id="ARBA00009437"/>
    </source>
</evidence>
<feature type="domain" description="HTH lysR-type" evidence="5">
    <location>
        <begin position="1"/>
        <end position="59"/>
    </location>
</feature>
<name>A0ABQ0A675_9GAMM</name>
<dbReference type="PROSITE" id="PS50931">
    <property type="entry name" value="HTH_LYSR"/>
    <property type="match status" value="1"/>
</dbReference>
<dbReference type="SUPFAM" id="SSF46785">
    <property type="entry name" value="Winged helix' DNA-binding domain"/>
    <property type="match status" value="1"/>
</dbReference>
<gene>
    <name evidence="6" type="ORF">NBRC116591_09680</name>
</gene>
<dbReference type="Proteomes" id="UP001465153">
    <property type="component" value="Unassembled WGS sequence"/>
</dbReference>
<proteinExistence type="inferred from homology"/>
<organism evidence="6 7">
    <name type="scientific">Sessilibacter corallicola</name>
    <dbReference type="NCBI Taxonomy" id="2904075"/>
    <lineage>
        <taxon>Bacteria</taxon>
        <taxon>Pseudomonadati</taxon>
        <taxon>Pseudomonadota</taxon>
        <taxon>Gammaproteobacteria</taxon>
        <taxon>Cellvibrionales</taxon>
        <taxon>Cellvibrionaceae</taxon>
        <taxon>Sessilibacter</taxon>
    </lineage>
</organism>
<protein>
    <submittedName>
        <fullName evidence="6">LysR family transcriptional regulator</fullName>
    </submittedName>
</protein>
<dbReference type="PANTHER" id="PTHR30537">
    <property type="entry name" value="HTH-TYPE TRANSCRIPTIONAL REGULATOR"/>
    <property type="match status" value="1"/>
</dbReference>
<evidence type="ECO:0000313" key="6">
    <source>
        <dbReference type="EMBL" id="GAA6167158.1"/>
    </source>
</evidence>
<evidence type="ECO:0000259" key="5">
    <source>
        <dbReference type="PROSITE" id="PS50931"/>
    </source>
</evidence>
<accession>A0ABQ0A675</accession>
<dbReference type="RefSeq" id="WP_353301879.1">
    <property type="nucleotide sequence ID" value="NZ_BAABWN010000003.1"/>
</dbReference>
<dbReference type="InterPro" id="IPR036390">
    <property type="entry name" value="WH_DNA-bd_sf"/>
</dbReference>
<keyword evidence="2" id="KW-0805">Transcription regulation</keyword>
<dbReference type="InterPro" id="IPR058163">
    <property type="entry name" value="LysR-type_TF_proteobact-type"/>
</dbReference>
<keyword evidence="3" id="KW-0238">DNA-binding</keyword>
<dbReference type="PANTHER" id="PTHR30537:SF5">
    <property type="entry name" value="HTH-TYPE TRANSCRIPTIONAL ACTIVATOR TTDR-RELATED"/>
    <property type="match status" value="1"/>
</dbReference>
<comment type="similarity">
    <text evidence="1">Belongs to the LysR transcriptional regulatory family.</text>
</comment>
<dbReference type="EMBL" id="BAABWN010000003">
    <property type="protein sequence ID" value="GAA6167158.1"/>
    <property type="molecule type" value="Genomic_DNA"/>
</dbReference>
<dbReference type="Pfam" id="PF00126">
    <property type="entry name" value="HTH_1"/>
    <property type="match status" value="1"/>
</dbReference>
<evidence type="ECO:0000256" key="2">
    <source>
        <dbReference type="ARBA" id="ARBA00023015"/>
    </source>
</evidence>